<name>K1VN65_TRIAC</name>
<dbReference type="AlphaFoldDB" id="K1VN65"/>
<dbReference type="Proteomes" id="UP000006757">
    <property type="component" value="Unassembled WGS sequence"/>
</dbReference>
<reference evidence="1 2" key="1">
    <citation type="journal article" date="2012" name="Eukaryot. Cell">
        <title>Genome sequence of the Trichosporon asahii environmental strain CBS 8904.</title>
        <authorList>
            <person name="Yang R.Y."/>
            <person name="Li H.T."/>
            <person name="Zhu H."/>
            <person name="Zhou G.P."/>
            <person name="Wang M."/>
            <person name="Wang L."/>
        </authorList>
    </citation>
    <scope>NUCLEOTIDE SEQUENCE [LARGE SCALE GENOMIC DNA]</scope>
    <source>
        <strain evidence="1 2">CBS 8904</strain>
    </source>
</reference>
<accession>K1VN65</accession>
<dbReference type="EMBL" id="AMBO01000297">
    <property type="protein sequence ID" value="EKD02091.1"/>
    <property type="molecule type" value="Genomic_DNA"/>
</dbReference>
<dbReference type="InParanoid" id="K1VN65"/>
<comment type="caution">
    <text evidence="1">The sequence shown here is derived from an EMBL/GenBank/DDBJ whole genome shotgun (WGS) entry which is preliminary data.</text>
</comment>
<evidence type="ECO:0000313" key="1">
    <source>
        <dbReference type="EMBL" id="EKD02091.1"/>
    </source>
</evidence>
<sequence length="195" mass="21455">MSSSTPSDPTKSLIQRENLHNQICTHNLATDAPGPRQSGQNSPEHTSAVIAELQGMLADNVPVESVAMTHDYAEIVITDSRGLNGSMTVPWMATIEQRGEVEWRGRNREVVDEYEKDPGKYEKMNEEYKSPRPLVVTYNVSREVGPPFSRQSEGENGLQGFVEELKRLKEAGAMVLAASFTPQTAVITVDAPKGL</sequence>
<proteinExistence type="predicted"/>
<keyword evidence="2" id="KW-1185">Reference proteome</keyword>
<protein>
    <submittedName>
        <fullName evidence="1">Uncharacterized protein</fullName>
    </submittedName>
</protein>
<gene>
    <name evidence="1" type="ORF">A1Q2_03593</name>
</gene>
<dbReference type="HOGENOM" id="CLU_1397230_0_0_1"/>
<organism evidence="1 2">
    <name type="scientific">Trichosporon asahii var. asahii (strain CBS 8904)</name>
    <name type="common">Yeast</name>
    <dbReference type="NCBI Taxonomy" id="1220162"/>
    <lineage>
        <taxon>Eukaryota</taxon>
        <taxon>Fungi</taxon>
        <taxon>Dikarya</taxon>
        <taxon>Basidiomycota</taxon>
        <taxon>Agaricomycotina</taxon>
        <taxon>Tremellomycetes</taxon>
        <taxon>Trichosporonales</taxon>
        <taxon>Trichosporonaceae</taxon>
        <taxon>Trichosporon</taxon>
    </lineage>
</organism>
<evidence type="ECO:0000313" key="2">
    <source>
        <dbReference type="Proteomes" id="UP000006757"/>
    </source>
</evidence>